<name>A0ABD3R863_9STRA</name>
<protein>
    <recommendedName>
        <fullName evidence="4">glyceraldehyde-3-phosphate dehydrogenase (NADP(+)) (phosphorylating)</fullName>
        <ecNumber evidence="4">1.2.1.13</ecNumber>
    </recommendedName>
</protein>
<feature type="binding site" evidence="8">
    <location>
        <position position="123"/>
    </location>
    <ligand>
        <name>NAD(+)</name>
        <dbReference type="ChEBI" id="CHEBI:57540"/>
    </ligand>
</feature>
<dbReference type="InterPro" id="IPR052978">
    <property type="entry name" value="GAP_dehydrogenase"/>
</dbReference>
<dbReference type="PANTHER" id="PTHR42955">
    <property type="entry name" value="GLYCERALDEHYDE-3-PHOSPHATE DEHYDROGENASE"/>
    <property type="match status" value="1"/>
</dbReference>
<dbReference type="PIRSF" id="PIRSF000149">
    <property type="entry name" value="GAP_DH"/>
    <property type="match status" value="1"/>
</dbReference>
<feature type="domain" description="Glyceraldehyde 3-phosphate dehydrogenase NAD(P) binding" evidence="11">
    <location>
        <begin position="2"/>
        <end position="155"/>
    </location>
</feature>
<evidence type="ECO:0000259" key="11">
    <source>
        <dbReference type="SMART" id="SM00846"/>
    </source>
</evidence>
<dbReference type="Pfam" id="PF02800">
    <property type="entry name" value="Gp_dh_C"/>
    <property type="match status" value="1"/>
</dbReference>
<feature type="active site" description="Nucleophile" evidence="6">
    <location>
        <position position="155"/>
    </location>
</feature>
<dbReference type="Proteomes" id="UP001530377">
    <property type="component" value="Unassembled WGS sequence"/>
</dbReference>
<dbReference type="InterPro" id="IPR020830">
    <property type="entry name" value="GlycerAld_3-P_DH_AS"/>
</dbReference>
<gene>
    <name evidence="12" type="ORF">ACHAXA_010131</name>
</gene>
<feature type="binding site" evidence="7">
    <location>
        <position position="241"/>
    </location>
    <ligand>
        <name>D-glyceraldehyde 3-phosphate</name>
        <dbReference type="ChEBI" id="CHEBI:59776"/>
    </ligand>
</feature>
<evidence type="ECO:0000256" key="6">
    <source>
        <dbReference type="PIRSR" id="PIRSR000149-1"/>
    </source>
</evidence>
<dbReference type="SMART" id="SM00846">
    <property type="entry name" value="Gp_dh_N"/>
    <property type="match status" value="1"/>
</dbReference>
<dbReference type="SUPFAM" id="SSF55347">
    <property type="entry name" value="Glyceraldehyde-3-phosphate dehydrogenase-like, C-terminal domain"/>
    <property type="match status" value="1"/>
</dbReference>
<keyword evidence="8" id="KW-0520">NAD</keyword>
<evidence type="ECO:0000256" key="9">
    <source>
        <dbReference type="PIRSR" id="PIRSR000149-4"/>
    </source>
</evidence>
<dbReference type="SUPFAM" id="SSF51735">
    <property type="entry name" value="NAD(P)-binding Rossmann-fold domains"/>
    <property type="match status" value="1"/>
</dbReference>
<dbReference type="InterPro" id="IPR020831">
    <property type="entry name" value="GlycerAld/Erythrose_P_DH"/>
</dbReference>
<comment type="pathway">
    <text evidence="1">Carbohydrate biosynthesis; Calvin cycle.</text>
</comment>
<dbReference type="FunFam" id="3.30.360.10:FF:000002">
    <property type="entry name" value="Glyceraldehyde-3-phosphate dehydrogenase"/>
    <property type="match status" value="1"/>
</dbReference>
<dbReference type="EC" id="1.2.1.13" evidence="4"/>
<feature type="site" description="Activates thiol group during catalysis" evidence="9">
    <location>
        <position position="182"/>
    </location>
</feature>
<comment type="similarity">
    <text evidence="2 10">Belongs to the glyceraldehyde-3-phosphate dehydrogenase family.</text>
</comment>
<evidence type="ECO:0000256" key="5">
    <source>
        <dbReference type="ARBA" id="ARBA00052787"/>
    </source>
</evidence>
<evidence type="ECO:0000256" key="1">
    <source>
        <dbReference type="ARBA" id="ARBA00005215"/>
    </source>
</evidence>
<comment type="caution">
    <text evidence="12">The sequence shown here is derived from an EMBL/GenBank/DDBJ whole genome shotgun (WGS) entry which is preliminary data.</text>
</comment>
<dbReference type="AlphaFoldDB" id="A0ABD3R863"/>
<evidence type="ECO:0000256" key="10">
    <source>
        <dbReference type="RuleBase" id="RU000397"/>
    </source>
</evidence>
<evidence type="ECO:0000256" key="3">
    <source>
        <dbReference type="ARBA" id="ARBA00023002"/>
    </source>
</evidence>
<dbReference type="InterPro" id="IPR020828">
    <property type="entry name" value="GlycerAld_3-P_DH_NAD(P)-bd"/>
</dbReference>
<dbReference type="PRINTS" id="PR00078">
    <property type="entry name" value="G3PDHDRGNASE"/>
</dbReference>
<proteinExistence type="inferred from homology"/>
<keyword evidence="13" id="KW-1185">Reference proteome</keyword>
<keyword evidence="3" id="KW-0560">Oxidoreductase</keyword>
<dbReference type="Gene3D" id="3.40.50.720">
    <property type="entry name" value="NAD(P)-binding Rossmann-like Domain"/>
    <property type="match status" value="1"/>
</dbReference>
<evidence type="ECO:0000256" key="8">
    <source>
        <dbReference type="PIRSR" id="PIRSR000149-3"/>
    </source>
</evidence>
<evidence type="ECO:0000256" key="2">
    <source>
        <dbReference type="ARBA" id="ARBA00007406"/>
    </source>
</evidence>
<dbReference type="InterPro" id="IPR036291">
    <property type="entry name" value="NAD(P)-bd_dom_sf"/>
</dbReference>
<dbReference type="CDD" id="cd18126">
    <property type="entry name" value="GAPDH_I_C"/>
    <property type="match status" value="1"/>
</dbReference>
<dbReference type="CDD" id="cd05214">
    <property type="entry name" value="GAPDH_I_N"/>
    <property type="match status" value="1"/>
</dbReference>
<dbReference type="EMBL" id="JALLPB020000451">
    <property type="protein sequence ID" value="KAL3808988.1"/>
    <property type="molecule type" value="Genomic_DNA"/>
</dbReference>
<evidence type="ECO:0000256" key="7">
    <source>
        <dbReference type="PIRSR" id="PIRSR000149-2"/>
    </source>
</evidence>
<keyword evidence="8" id="KW-0547">Nucleotide-binding</keyword>
<feature type="binding site" evidence="7">
    <location>
        <begin position="218"/>
        <end position="219"/>
    </location>
    <ligand>
        <name>D-glyceraldehyde 3-phosphate</name>
        <dbReference type="ChEBI" id="CHEBI:59776"/>
    </ligand>
</feature>
<comment type="catalytic activity">
    <reaction evidence="5">
        <text>D-glyceraldehyde 3-phosphate + phosphate + NADP(+) = (2R)-3-phospho-glyceroyl phosphate + NADPH + H(+)</text>
        <dbReference type="Rhea" id="RHEA:10296"/>
        <dbReference type="ChEBI" id="CHEBI:15378"/>
        <dbReference type="ChEBI" id="CHEBI:43474"/>
        <dbReference type="ChEBI" id="CHEBI:57604"/>
        <dbReference type="ChEBI" id="CHEBI:57783"/>
        <dbReference type="ChEBI" id="CHEBI:58349"/>
        <dbReference type="ChEBI" id="CHEBI:59776"/>
        <dbReference type="EC" id="1.2.1.13"/>
    </reaction>
</comment>
<sequence>MVACGINGFGRIGRLVFRYVFDDPLLDVVHVNDLCSCESAAYLIKYDSIHGTWDKDVVTLEDGSGFTVDGRLVTFTRCKDYKDVDWGCMGIELVMECTGKFLKVKEQLNDYFDVCGVKRVVVSAPVKETGCLNVVLGCNDHLLTEDLKLVTNASCTTNCLAPVVRVIKENFGIKHGCITTVHNVTATQVGPPWWTCPTPRRTTFDARSGMLNLCPTSTGSATAIVEIYPELKGKLNGLAIRVPLLNASLTDCVFEIEKEGGVTIEEVNAALKKASEEGPLKGILGYEVQPLVSTDYTNDARSSIIDALSTQVIDKTMVKIYAWYDNECGYSKRMAELCHIVAAKYIAGVEPIFKYE</sequence>
<organism evidence="12 13">
    <name type="scientific">Cyclostephanos tholiformis</name>
    <dbReference type="NCBI Taxonomy" id="382380"/>
    <lineage>
        <taxon>Eukaryota</taxon>
        <taxon>Sar</taxon>
        <taxon>Stramenopiles</taxon>
        <taxon>Ochrophyta</taxon>
        <taxon>Bacillariophyta</taxon>
        <taxon>Coscinodiscophyceae</taxon>
        <taxon>Thalassiosirophycidae</taxon>
        <taxon>Stephanodiscales</taxon>
        <taxon>Stephanodiscaceae</taxon>
        <taxon>Cyclostephanos</taxon>
    </lineage>
</organism>
<accession>A0ABD3R863</accession>
<dbReference type="InterPro" id="IPR020829">
    <property type="entry name" value="GlycerAld_3-P_DH_cat"/>
</dbReference>
<dbReference type="GO" id="GO:0047100">
    <property type="term" value="F:glyceraldehyde-3-phosphate dehydrogenase (NADP+) (phosphorylating) activity"/>
    <property type="evidence" value="ECO:0007669"/>
    <property type="project" value="UniProtKB-EC"/>
</dbReference>
<evidence type="ECO:0000313" key="12">
    <source>
        <dbReference type="EMBL" id="KAL3808988.1"/>
    </source>
</evidence>
<feature type="binding site" evidence="7">
    <location>
        <position position="185"/>
    </location>
    <ligand>
        <name>D-glyceraldehyde 3-phosphate</name>
        <dbReference type="ChEBI" id="CHEBI:59776"/>
    </ligand>
</feature>
<dbReference type="Pfam" id="PF00044">
    <property type="entry name" value="Gp_dh_N"/>
    <property type="match status" value="1"/>
</dbReference>
<feature type="binding site" evidence="8">
    <location>
        <begin position="11"/>
        <end position="12"/>
    </location>
    <ligand>
        <name>NAD(+)</name>
        <dbReference type="ChEBI" id="CHEBI:57540"/>
    </ligand>
</feature>
<dbReference type="PANTHER" id="PTHR42955:SF1">
    <property type="entry name" value="GLYCERALDEHYDE-3-PHOSPHATE DEHYDROGENASE"/>
    <property type="match status" value="1"/>
</dbReference>
<feature type="binding site" evidence="8">
    <location>
        <position position="326"/>
    </location>
    <ligand>
        <name>NAD(+)</name>
        <dbReference type="ChEBI" id="CHEBI:57540"/>
    </ligand>
</feature>
<evidence type="ECO:0000256" key="4">
    <source>
        <dbReference type="ARBA" id="ARBA00039137"/>
    </source>
</evidence>
<dbReference type="PROSITE" id="PS00071">
    <property type="entry name" value="GAPDH"/>
    <property type="match status" value="1"/>
</dbReference>
<evidence type="ECO:0000313" key="13">
    <source>
        <dbReference type="Proteomes" id="UP001530377"/>
    </source>
</evidence>
<dbReference type="Gene3D" id="3.30.360.10">
    <property type="entry name" value="Dihydrodipicolinate Reductase, domain 2"/>
    <property type="match status" value="1"/>
</dbReference>
<feature type="binding site" evidence="7">
    <location>
        <begin position="154"/>
        <end position="156"/>
    </location>
    <ligand>
        <name>D-glyceraldehyde 3-phosphate</name>
        <dbReference type="ChEBI" id="CHEBI:59776"/>
    </ligand>
</feature>
<reference evidence="12 13" key="1">
    <citation type="submission" date="2024-10" db="EMBL/GenBank/DDBJ databases">
        <title>Updated reference genomes for cyclostephanoid diatoms.</title>
        <authorList>
            <person name="Roberts W.R."/>
            <person name="Alverson A.J."/>
        </authorList>
    </citation>
    <scope>NUCLEOTIDE SEQUENCE [LARGE SCALE GENOMIC DNA]</scope>
    <source>
        <strain evidence="12 13">AJA228-03</strain>
    </source>
</reference>
<feature type="binding site" evidence="8">
    <location>
        <position position="33"/>
    </location>
    <ligand>
        <name>NAD(+)</name>
        <dbReference type="ChEBI" id="CHEBI:57540"/>
    </ligand>
</feature>